<accession>A0A5J6LD94</accession>
<dbReference type="Proteomes" id="UP000325606">
    <property type="component" value="Chromosome"/>
</dbReference>
<proteinExistence type="predicted"/>
<dbReference type="EMBL" id="CP044222">
    <property type="protein sequence ID" value="QEW06674.1"/>
    <property type="molecule type" value="Genomic_DNA"/>
</dbReference>
<dbReference type="KEGG" id="nik:F5I99_09260"/>
<feature type="transmembrane region" description="Helical" evidence="2">
    <location>
        <begin position="59"/>
        <end position="81"/>
    </location>
</feature>
<dbReference type="AlphaFoldDB" id="A0A5J6LD94"/>
<dbReference type="InterPro" id="IPR006073">
    <property type="entry name" value="GTP-bd"/>
</dbReference>
<dbReference type="Pfam" id="PF01926">
    <property type="entry name" value="MMR_HSR1"/>
    <property type="match status" value="1"/>
</dbReference>
<reference evidence="4 5" key="1">
    <citation type="submission" date="2019-09" db="EMBL/GenBank/DDBJ databases">
        <title>Nitrincola iocasae sp. nov., a bacterium isolated from the sediment collected at a cold seep field in South China Sea.</title>
        <authorList>
            <person name="Zhang H."/>
            <person name="Wang H."/>
            <person name="Li C."/>
        </authorList>
    </citation>
    <scope>NUCLEOTIDE SEQUENCE [LARGE SCALE GENOMIC DNA]</scope>
    <source>
        <strain evidence="4 5">KXZD1103</strain>
    </source>
</reference>
<gene>
    <name evidence="4" type="ORF">F5I99_09260</name>
</gene>
<evidence type="ECO:0000259" key="3">
    <source>
        <dbReference type="Pfam" id="PF01926"/>
    </source>
</evidence>
<dbReference type="GO" id="GO:0030488">
    <property type="term" value="P:tRNA methylation"/>
    <property type="evidence" value="ECO:0007669"/>
    <property type="project" value="TreeGrafter"/>
</dbReference>
<keyword evidence="5" id="KW-1185">Reference proteome</keyword>
<name>A0A5J6LD94_9GAMM</name>
<dbReference type="GO" id="GO:0005525">
    <property type="term" value="F:GTP binding"/>
    <property type="evidence" value="ECO:0007669"/>
    <property type="project" value="InterPro"/>
</dbReference>
<evidence type="ECO:0000313" key="5">
    <source>
        <dbReference type="Proteomes" id="UP000325606"/>
    </source>
</evidence>
<dbReference type="GO" id="GO:0005829">
    <property type="term" value="C:cytosol"/>
    <property type="evidence" value="ECO:0007669"/>
    <property type="project" value="TreeGrafter"/>
</dbReference>
<organism evidence="4 5">
    <name type="scientific">Nitrincola iocasae</name>
    <dbReference type="NCBI Taxonomy" id="2614693"/>
    <lineage>
        <taxon>Bacteria</taxon>
        <taxon>Pseudomonadati</taxon>
        <taxon>Pseudomonadota</taxon>
        <taxon>Gammaproteobacteria</taxon>
        <taxon>Oceanospirillales</taxon>
        <taxon>Oceanospirillaceae</taxon>
        <taxon>Nitrincola</taxon>
    </lineage>
</organism>
<keyword evidence="2" id="KW-0472">Membrane</keyword>
<keyword evidence="1" id="KW-0963">Cytoplasm</keyword>
<protein>
    <submittedName>
        <fullName evidence="4">GTPase</fullName>
    </submittedName>
</protein>
<dbReference type="Gene3D" id="3.40.50.300">
    <property type="entry name" value="P-loop containing nucleotide triphosphate hydrolases"/>
    <property type="match status" value="1"/>
</dbReference>
<feature type="transmembrane region" description="Helical" evidence="2">
    <location>
        <begin position="87"/>
        <end position="106"/>
    </location>
</feature>
<dbReference type="SUPFAM" id="SSF52540">
    <property type="entry name" value="P-loop containing nucleoside triphosphate hydrolases"/>
    <property type="match status" value="1"/>
</dbReference>
<dbReference type="PANTHER" id="PTHR42714:SF2">
    <property type="entry name" value="TRNA MODIFICATION GTPASE GTPBP3, MITOCHONDRIAL"/>
    <property type="match status" value="1"/>
</dbReference>
<dbReference type="GO" id="GO:0002098">
    <property type="term" value="P:tRNA wobble uridine modification"/>
    <property type="evidence" value="ECO:0007669"/>
    <property type="project" value="TreeGrafter"/>
</dbReference>
<keyword evidence="2" id="KW-0812">Transmembrane</keyword>
<feature type="domain" description="G" evidence="3">
    <location>
        <begin position="325"/>
        <end position="422"/>
    </location>
</feature>
<dbReference type="PANTHER" id="PTHR42714">
    <property type="entry name" value="TRNA MODIFICATION GTPASE GTPBP3"/>
    <property type="match status" value="1"/>
</dbReference>
<evidence type="ECO:0000313" key="4">
    <source>
        <dbReference type="EMBL" id="QEW06674.1"/>
    </source>
</evidence>
<evidence type="ECO:0000256" key="2">
    <source>
        <dbReference type="SAM" id="Phobius"/>
    </source>
</evidence>
<sequence>MRLDALPVNTCIIRVRVNPCLKRRSNNFIAKPLSLSGRLPDVKRLLNSYRISHKLFTNLIPLLLILIAFPLLLLAGFGLIALYQFGYLLHFVVLLSLLSLVFALVVRVGRKSITKQSTNNLPPDEALVVANTDWSDFDLQVWQQLNTQMDSLMDKNDQWEVLREHALALISATASAYRAGKTGGELAFTLPELLSMTEEISRRYYLIVMEHLPFAEQLKLSTVKRLYSHRDKADKVQKIWAVYRAYRLFTPTGLISEARSQLAGYMLDDVQAEVSYKLKKAFLQEVVSVAIDLYSGRFRIKGALNSSAAQASDRQNRVSQPDPLRICLIGQLKSGKSSVINALTQESNAEVDHLPATDSVQVHQLKAEGVPLIHLVDLPGLDGNPKTEKRLLEQASQADLLLWVLKANQPARALDVNFKAKLDTFYQQPDKLSRKRPAIIALVNQVDRLAPLSEWSPPYDLDDSTTAKADSIRDALAYNQSLLQPDHLLPLSLAPDKPHYNLTSLLQLLDQHYDQALQTQLNRRRLEMGMEFSTTEQFRRVYHLGKSLFRAVKGSEKTDHRPRNNQ</sequence>
<evidence type="ECO:0000256" key="1">
    <source>
        <dbReference type="ARBA" id="ARBA00022490"/>
    </source>
</evidence>
<dbReference type="InterPro" id="IPR027417">
    <property type="entry name" value="P-loop_NTPase"/>
</dbReference>
<keyword evidence="2" id="KW-1133">Transmembrane helix</keyword>